<reference evidence="5 6" key="1">
    <citation type="journal article" date="2017" name="Genome Biol. Evol.">
        <title>Phytophthora megakarya and P. palmivora, closely related causal agents of cacao black pod rot, underwent increases in genome sizes and gene numbers by different mechanisms.</title>
        <authorList>
            <person name="Ali S.S."/>
            <person name="Shao J."/>
            <person name="Lary D.J."/>
            <person name="Kronmiller B."/>
            <person name="Shen D."/>
            <person name="Strem M.D."/>
            <person name="Amoako-Attah I."/>
            <person name="Akrofi A.Y."/>
            <person name="Begoude B.A."/>
            <person name="Ten Hoopen G.M."/>
            <person name="Coulibaly K."/>
            <person name="Kebe B.I."/>
            <person name="Melnick R.L."/>
            <person name="Guiltinan M.J."/>
            <person name="Tyler B.M."/>
            <person name="Meinhardt L.W."/>
            <person name="Bailey B.A."/>
        </authorList>
    </citation>
    <scope>NUCLEOTIDE SEQUENCE [LARGE SCALE GENOMIC DNA]</scope>
    <source>
        <strain evidence="6">sbr112.9</strain>
    </source>
</reference>
<dbReference type="PROSITE" id="PS50082">
    <property type="entry name" value="WD_REPEATS_2"/>
    <property type="match status" value="1"/>
</dbReference>
<evidence type="ECO:0000256" key="1">
    <source>
        <dbReference type="ARBA" id="ARBA00022574"/>
    </source>
</evidence>
<keyword evidence="2" id="KW-0677">Repeat</keyword>
<dbReference type="InterPro" id="IPR032847">
    <property type="entry name" value="PRPF17"/>
</dbReference>
<evidence type="ECO:0000256" key="2">
    <source>
        <dbReference type="ARBA" id="ARBA00022737"/>
    </source>
</evidence>
<keyword evidence="6" id="KW-1185">Reference proteome</keyword>
<proteinExistence type="predicted"/>
<dbReference type="InterPro" id="IPR015943">
    <property type="entry name" value="WD40/YVTN_repeat-like_dom_sf"/>
</dbReference>
<dbReference type="OrthoDB" id="10257301at2759"/>
<keyword evidence="1 3" id="KW-0853">WD repeat</keyword>
<feature type="region of interest" description="Disordered" evidence="4">
    <location>
        <begin position="1"/>
        <end position="25"/>
    </location>
</feature>
<dbReference type="Gene3D" id="2.130.10.10">
    <property type="entry name" value="YVTN repeat-like/Quinoprotein amine dehydrogenase"/>
    <property type="match status" value="1"/>
</dbReference>
<dbReference type="GO" id="GO:0000398">
    <property type="term" value="P:mRNA splicing, via spliceosome"/>
    <property type="evidence" value="ECO:0007669"/>
    <property type="project" value="InterPro"/>
</dbReference>
<protein>
    <submittedName>
        <fullName evidence="5">Pre-mRNA splicing factor</fullName>
    </submittedName>
</protein>
<gene>
    <name evidence="5" type="ORF">PHPALM_13007</name>
</gene>
<accession>A0A2P4XY98</accession>
<sequence length="375" mass="41579">MEALGAYASSDEEEALRATSPRSTKSTTVALPLVNSAPFVTLYDSQEQANKTAFLTAANQTQLAVNLPVESTLAPFVGPQGGNATELALMDPLRAGSGKEVVTGVVEQADMEDYSFEAQYHTFNQTLSRNTARSRAKGAPPSAPALPGEILADTVVTPGEEDVFTRRNAKKRKNQTVSKERAAVEDFGDETTDGIWAPYKEKGKYLTDAEQGTMTEQQKALREEQQEAKRRKAETKNEMDEEMDFDRMVEKKTGHLLPARLKAGQKALEGKSTFMGDQEYDYQGRAWVEPPRTLKPDDGDHQVFLPKKCVHKWTGHTKGVQTIELFPKYGHLLLSGSMDNTVRIWDVYNERKCQRVYEGHSGAVRAINSTNDGKQ</sequence>
<dbReference type="PANTHER" id="PTHR43979:SF1">
    <property type="entry name" value="PRE-MRNA-PROCESSING FACTOR 17"/>
    <property type="match status" value="1"/>
</dbReference>
<comment type="caution">
    <text evidence="5">The sequence shown here is derived from an EMBL/GenBank/DDBJ whole genome shotgun (WGS) entry which is preliminary data.</text>
</comment>
<dbReference type="InterPro" id="IPR036322">
    <property type="entry name" value="WD40_repeat_dom_sf"/>
</dbReference>
<dbReference type="InterPro" id="IPR001680">
    <property type="entry name" value="WD40_rpt"/>
</dbReference>
<feature type="compositionally biased region" description="Basic and acidic residues" evidence="4">
    <location>
        <begin position="219"/>
        <end position="238"/>
    </location>
</feature>
<dbReference type="SUPFAM" id="SSF50978">
    <property type="entry name" value="WD40 repeat-like"/>
    <property type="match status" value="1"/>
</dbReference>
<evidence type="ECO:0000256" key="4">
    <source>
        <dbReference type="SAM" id="MobiDB-lite"/>
    </source>
</evidence>
<dbReference type="EMBL" id="NCKW01006944">
    <property type="protein sequence ID" value="POM70534.1"/>
    <property type="molecule type" value="Genomic_DNA"/>
</dbReference>
<dbReference type="Pfam" id="PF00400">
    <property type="entry name" value="WD40"/>
    <property type="match status" value="1"/>
</dbReference>
<evidence type="ECO:0000313" key="5">
    <source>
        <dbReference type="EMBL" id="POM70534.1"/>
    </source>
</evidence>
<feature type="repeat" description="WD" evidence="3">
    <location>
        <begin position="313"/>
        <end position="355"/>
    </location>
</feature>
<dbReference type="GO" id="GO:0071013">
    <property type="term" value="C:catalytic step 2 spliceosome"/>
    <property type="evidence" value="ECO:0007669"/>
    <property type="project" value="InterPro"/>
</dbReference>
<evidence type="ECO:0000313" key="6">
    <source>
        <dbReference type="Proteomes" id="UP000237271"/>
    </source>
</evidence>
<organism evidence="5 6">
    <name type="scientific">Phytophthora palmivora</name>
    <dbReference type="NCBI Taxonomy" id="4796"/>
    <lineage>
        <taxon>Eukaryota</taxon>
        <taxon>Sar</taxon>
        <taxon>Stramenopiles</taxon>
        <taxon>Oomycota</taxon>
        <taxon>Peronosporomycetes</taxon>
        <taxon>Peronosporales</taxon>
        <taxon>Peronosporaceae</taxon>
        <taxon>Phytophthora</taxon>
    </lineage>
</organism>
<feature type="region of interest" description="Disordered" evidence="4">
    <location>
        <begin position="211"/>
        <end position="241"/>
    </location>
</feature>
<dbReference type="PANTHER" id="PTHR43979">
    <property type="entry name" value="PRE-MRNA-PROCESSING FACTOR 17"/>
    <property type="match status" value="1"/>
</dbReference>
<dbReference type="PROSITE" id="PS00678">
    <property type="entry name" value="WD_REPEATS_1"/>
    <property type="match status" value="1"/>
</dbReference>
<evidence type="ECO:0000256" key="3">
    <source>
        <dbReference type="PROSITE-ProRule" id="PRU00221"/>
    </source>
</evidence>
<dbReference type="PROSITE" id="PS50294">
    <property type="entry name" value="WD_REPEATS_REGION"/>
    <property type="match status" value="1"/>
</dbReference>
<dbReference type="GO" id="GO:0003729">
    <property type="term" value="F:mRNA binding"/>
    <property type="evidence" value="ECO:0007669"/>
    <property type="project" value="TreeGrafter"/>
</dbReference>
<dbReference type="AlphaFoldDB" id="A0A2P4XY98"/>
<dbReference type="Proteomes" id="UP000237271">
    <property type="component" value="Unassembled WGS sequence"/>
</dbReference>
<name>A0A2P4XY98_9STRA</name>
<feature type="non-terminal residue" evidence="5">
    <location>
        <position position="375"/>
    </location>
</feature>
<dbReference type="SMART" id="SM00320">
    <property type="entry name" value="WD40"/>
    <property type="match status" value="1"/>
</dbReference>
<dbReference type="InterPro" id="IPR019775">
    <property type="entry name" value="WD40_repeat_CS"/>
</dbReference>